<proteinExistence type="predicted"/>
<feature type="compositionally biased region" description="Basic and acidic residues" evidence="1">
    <location>
        <begin position="26"/>
        <end position="46"/>
    </location>
</feature>
<sequence length="97" mass="11057">MIAQRAPETSKKRLVEVMPHPQKKVKSYDHHKSRHSEGGSKVREVQAKMIAQRAPKTFRKRPAEAMPYPRKKVKSSGHHKSRHDRGGSKAHSSKGKE</sequence>
<comment type="caution">
    <text evidence="2">The sequence shown here is derived from an EMBL/GenBank/DDBJ whole genome shotgun (WGS) entry which is preliminary data.</text>
</comment>
<evidence type="ECO:0000256" key="1">
    <source>
        <dbReference type="SAM" id="MobiDB-lite"/>
    </source>
</evidence>
<feature type="compositionally biased region" description="Basic residues" evidence="1">
    <location>
        <begin position="69"/>
        <end position="83"/>
    </location>
</feature>
<evidence type="ECO:0000313" key="2">
    <source>
        <dbReference type="EMBL" id="RRT76978.1"/>
    </source>
</evidence>
<organism evidence="2 3">
    <name type="scientific">Ensete ventricosum</name>
    <name type="common">Abyssinian banana</name>
    <name type="synonym">Musa ensete</name>
    <dbReference type="NCBI Taxonomy" id="4639"/>
    <lineage>
        <taxon>Eukaryota</taxon>
        <taxon>Viridiplantae</taxon>
        <taxon>Streptophyta</taxon>
        <taxon>Embryophyta</taxon>
        <taxon>Tracheophyta</taxon>
        <taxon>Spermatophyta</taxon>
        <taxon>Magnoliopsida</taxon>
        <taxon>Liliopsida</taxon>
        <taxon>Zingiberales</taxon>
        <taxon>Musaceae</taxon>
        <taxon>Ensete</taxon>
    </lineage>
</organism>
<dbReference type="AlphaFoldDB" id="A0A427AL34"/>
<reference evidence="2 3" key="1">
    <citation type="journal article" date="2014" name="Agronomy (Basel)">
        <title>A Draft Genome Sequence for Ensete ventricosum, the Drought-Tolerant Tree Against Hunger.</title>
        <authorList>
            <person name="Harrison J."/>
            <person name="Moore K.A."/>
            <person name="Paszkiewicz K."/>
            <person name="Jones T."/>
            <person name="Grant M."/>
            <person name="Ambacheew D."/>
            <person name="Muzemil S."/>
            <person name="Studholme D.J."/>
        </authorList>
    </citation>
    <scope>NUCLEOTIDE SEQUENCE [LARGE SCALE GENOMIC DNA]</scope>
</reference>
<protein>
    <submittedName>
        <fullName evidence="2">Uncharacterized protein</fullName>
    </submittedName>
</protein>
<feature type="region of interest" description="Disordered" evidence="1">
    <location>
        <begin position="1"/>
        <end position="97"/>
    </location>
</feature>
<dbReference type="EMBL" id="AMZH03002046">
    <property type="protein sequence ID" value="RRT76978.1"/>
    <property type="molecule type" value="Genomic_DNA"/>
</dbReference>
<name>A0A427AL34_ENSVE</name>
<evidence type="ECO:0000313" key="3">
    <source>
        <dbReference type="Proteomes" id="UP000287651"/>
    </source>
</evidence>
<accession>A0A427AL34</accession>
<gene>
    <name evidence="2" type="ORF">B296_00029361</name>
</gene>
<dbReference type="Proteomes" id="UP000287651">
    <property type="component" value="Unassembled WGS sequence"/>
</dbReference>